<sequence>MPRDVQDAIKKHAEDADPTQDPDYQAAVRAYQKRHICRLEPWPEDLMQAYTEHAKDRTVFKAMLGPKTFHVIGNLKDWDITGILPSITQPTLVINGRYDTAGDGVVAPFFENIPKVKWVQFSESSHTPFMEEPERYFQVVGQFLSA</sequence>
<organism evidence="1 2">
    <name type="scientific">Phlebia brevispora</name>
    <dbReference type="NCBI Taxonomy" id="194682"/>
    <lineage>
        <taxon>Eukaryota</taxon>
        <taxon>Fungi</taxon>
        <taxon>Dikarya</taxon>
        <taxon>Basidiomycota</taxon>
        <taxon>Agaricomycotina</taxon>
        <taxon>Agaricomycetes</taxon>
        <taxon>Polyporales</taxon>
        <taxon>Meruliaceae</taxon>
        <taxon>Phlebia</taxon>
    </lineage>
</organism>
<dbReference type="EMBL" id="JANHOG010001238">
    <property type="protein sequence ID" value="KAJ3540692.1"/>
    <property type="molecule type" value="Genomic_DNA"/>
</dbReference>
<reference evidence="1" key="1">
    <citation type="submission" date="2022-07" db="EMBL/GenBank/DDBJ databases">
        <title>Genome Sequence of Phlebia brevispora.</title>
        <authorList>
            <person name="Buettner E."/>
        </authorList>
    </citation>
    <scope>NUCLEOTIDE SEQUENCE</scope>
    <source>
        <strain evidence="1">MPL23</strain>
    </source>
</reference>
<name>A0ACC1SIS1_9APHY</name>
<evidence type="ECO:0000313" key="2">
    <source>
        <dbReference type="Proteomes" id="UP001148662"/>
    </source>
</evidence>
<evidence type="ECO:0000313" key="1">
    <source>
        <dbReference type="EMBL" id="KAJ3540692.1"/>
    </source>
</evidence>
<keyword evidence="2" id="KW-1185">Reference proteome</keyword>
<comment type="caution">
    <text evidence="1">The sequence shown here is derived from an EMBL/GenBank/DDBJ whole genome shotgun (WGS) entry which is preliminary data.</text>
</comment>
<dbReference type="Proteomes" id="UP001148662">
    <property type="component" value="Unassembled WGS sequence"/>
</dbReference>
<proteinExistence type="predicted"/>
<accession>A0ACC1SIS1</accession>
<protein>
    <submittedName>
        <fullName evidence="1">Uncharacterized protein</fullName>
    </submittedName>
</protein>
<gene>
    <name evidence="1" type="ORF">NM688_g6190</name>
</gene>